<dbReference type="RefSeq" id="WP_151971537.1">
    <property type="nucleotide sequence ID" value="NZ_AP019860.1"/>
</dbReference>
<dbReference type="EMBL" id="AP019860">
    <property type="protein sequence ID" value="BBM87520.1"/>
    <property type="molecule type" value="Genomic_DNA"/>
</dbReference>
<keyword evidence="3" id="KW-1185">Reference proteome</keyword>
<gene>
    <name evidence="2" type="ORF">UABAM_05932</name>
</gene>
<feature type="region of interest" description="Disordered" evidence="1">
    <location>
        <begin position="849"/>
        <end position="883"/>
    </location>
</feature>
<dbReference type="Proteomes" id="UP000326354">
    <property type="component" value="Chromosome"/>
</dbReference>
<sequence length="1470" mass="161501">MILKITNNKKANALITVLAVLFVISTMAVSFARIAGNERAASVNFTEAFKAQMLSEAGINFAVAKLRRDFEREFFSLPQGFGKQGTEPVGERRWTYTALKPLASTAEAPDDDSGAGIPMEDMQNVAAGNNVFGNNENRVFADLDNPQMMTPHFSYASLDQDSNLPKTILNRLTVSHTEKTLPSGVIPSYSLKIFSLDAQLDLNTQTPDPKNPPVGDPQVVTDLHMVKMLENLSKAIALREPYFSKFVAGAGAPDAAGNGPLFSTERDEFIAEDILILRGQLPSQQYKTKYQILNIPGIDNERVPYLWDFICANPEPEGVVSRPAEANVVEPADGEPELEQYRQDFRSPVNVNVAPWPVLVSVFAGLECVHHENGDTVRISFDEAKALASRICNVRREQLFEDGDSETEIEDALDSYPLTTWEKFKRFLLKNDASDDRGAFDVFDGDNELKIRKALLVYAMGDPNVHLRRTNPDRILYQEINKTDITHPTTELTFQVHGLFEITSLGQLIDIQGNIVQSHKRQTVCRIFSLQTKNTQGDLNEEQLIASLPNIPVGKFSQVNGYSSGNNLNAIDALDDSAMDDIASQEFGHVSPVTFDLNYLDLDGTISTFSKDNNDGGNVLFRCNFNGASPIDIATAADGEIVVSLNADHAAGDHNQKDPTTLADPENAGSDLLAEKNAKTLFPEAINSGDVAEIGDLASDGVIFHENPDNTADGLPLEDETLCYLTEENMPLPPTVEESATSTKREGTVGFWFKLNKNKSWSKYRTVFFATTPYRNDADGLALVPEVDEEGNPILDGDGNPTLVEATVPLDGLKGVQMEIQMKYNKNEADPSLSQMTIQARRKFYDLKPSVKRNDGSNTLENDQPGPNPDDPTGPNIADGIYDTDNLPEFIGTSGRLTFDNVQEHQWYHVVVDWEDSTNIRSIGLFGSNTQVVADSDGLFEVEYPSRLNQGDIDFDVENPVGDLANIAKTAVAANIFVEDVDTGITSLNADLLKDLRPIEKTEVLQRANARMFFGSVLRSVSMDTVDASGRKVTETDIYSSSMTLDDIRIAEGLFSNQTVAVTRIAPTGFENNNNSVIGLFTGRFSQIDENRTRLGRFKFTIRTPATAIDPSGFVEDQDSFNLNDGTVGAEELGEDVNSVSEYITRYNPGKKRRAMRVNGNRGVDGDAIEVLEDMILGDDGGSSFFGSEISTNEFKSLFLNDLKQKWREIITDLNMHQFTTIRILGIPVGRRYDNMNSPFKLTGNDFDHLQDIDDLNLLGRDAGERLEHFLQVHPQFAERFDEAIAEVKAEVLIELGGGEPEPDPEPDPVLDNNTGNAGGQELNIIVEQDGLPLNGAANVALKVDVELDELNEPARAARLIQEAVEDAGIEEAPSAGGQPVGLESSAAQAIPSFSFDDSAALGTEEEIIVTPQGAEFNYNILFEQAPGNDLDGDGNPDEVNLAFEAPVVDDVTLSYQTKLLFFYNIELFD</sequence>
<proteinExistence type="predicted"/>
<protein>
    <submittedName>
        <fullName evidence="2">Uncharacterized protein</fullName>
    </submittedName>
</protein>
<dbReference type="KEGG" id="uam:UABAM_05932"/>
<evidence type="ECO:0000313" key="2">
    <source>
        <dbReference type="EMBL" id="BBM87520.1"/>
    </source>
</evidence>
<feature type="region of interest" description="Disordered" evidence="1">
    <location>
        <begin position="1297"/>
        <end position="1318"/>
    </location>
</feature>
<reference evidence="2 3" key="1">
    <citation type="submission" date="2019-08" db="EMBL/GenBank/DDBJ databases">
        <title>Complete genome sequence of Candidatus Uab amorphum.</title>
        <authorList>
            <person name="Shiratori T."/>
            <person name="Suzuki S."/>
            <person name="Kakizawa Y."/>
            <person name="Ishida K."/>
        </authorList>
    </citation>
    <scope>NUCLEOTIDE SEQUENCE [LARGE SCALE GENOMIC DNA]</scope>
    <source>
        <strain evidence="2 3">SRT547</strain>
    </source>
</reference>
<name>A0A5S9ITY1_UABAM</name>
<evidence type="ECO:0000313" key="3">
    <source>
        <dbReference type="Proteomes" id="UP000326354"/>
    </source>
</evidence>
<organism evidence="2 3">
    <name type="scientific">Uabimicrobium amorphum</name>
    <dbReference type="NCBI Taxonomy" id="2596890"/>
    <lineage>
        <taxon>Bacteria</taxon>
        <taxon>Pseudomonadati</taxon>
        <taxon>Planctomycetota</taxon>
        <taxon>Candidatus Uabimicrobiia</taxon>
        <taxon>Candidatus Uabimicrobiales</taxon>
        <taxon>Candidatus Uabimicrobiaceae</taxon>
        <taxon>Candidatus Uabimicrobium</taxon>
    </lineage>
</organism>
<evidence type="ECO:0000256" key="1">
    <source>
        <dbReference type="SAM" id="MobiDB-lite"/>
    </source>
</evidence>
<accession>A0A5S9ITY1</accession>